<evidence type="ECO:0000256" key="1">
    <source>
        <dbReference type="SAM" id="SignalP"/>
    </source>
</evidence>
<dbReference type="RefSeq" id="WP_143138679.1">
    <property type="nucleotide sequence ID" value="NZ_FOYL01000004.1"/>
</dbReference>
<feature type="signal peptide" evidence="1">
    <location>
        <begin position="1"/>
        <end position="18"/>
    </location>
</feature>
<evidence type="ECO:0000313" key="3">
    <source>
        <dbReference type="Proteomes" id="UP000198583"/>
    </source>
</evidence>
<sequence length="212" mass="22678">MRKHFVGSAVAASLSALALLGGVGVAAAEAKGLPKDAIAVLEEIKATGKLSPEGRQTLLKYPEIAAQVADPERRTVEVSTSPAPASAAGEVGAAAISCWINDHQVTSYTVVGNVYYKYHQRADHCVDFNKSITSVHNRYPYISDSAGTAYYRGEMANVVGATPAWRVESYYQGKVENCVVEWGCISTEYPWVKLTFRADMAPGFIEVGTGIG</sequence>
<dbReference type="EMBL" id="FOYL01000004">
    <property type="protein sequence ID" value="SFR16165.1"/>
    <property type="molecule type" value="Genomic_DNA"/>
</dbReference>
<organism evidence="2 3">
    <name type="scientific">Lentzea waywayandensis</name>
    <dbReference type="NCBI Taxonomy" id="84724"/>
    <lineage>
        <taxon>Bacteria</taxon>
        <taxon>Bacillati</taxon>
        <taxon>Actinomycetota</taxon>
        <taxon>Actinomycetes</taxon>
        <taxon>Pseudonocardiales</taxon>
        <taxon>Pseudonocardiaceae</taxon>
        <taxon>Lentzea</taxon>
    </lineage>
</organism>
<dbReference type="AlphaFoldDB" id="A0A1I6EEP2"/>
<dbReference type="Proteomes" id="UP000198583">
    <property type="component" value="Unassembled WGS sequence"/>
</dbReference>
<feature type="chain" id="PRO_5038508198" evidence="1">
    <location>
        <begin position="19"/>
        <end position="212"/>
    </location>
</feature>
<accession>A0A1I6EEP2</accession>
<keyword evidence="3" id="KW-1185">Reference proteome</keyword>
<keyword evidence="1" id="KW-0732">Signal</keyword>
<reference evidence="3" key="1">
    <citation type="submission" date="2016-10" db="EMBL/GenBank/DDBJ databases">
        <authorList>
            <person name="Varghese N."/>
            <person name="Submissions S."/>
        </authorList>
    </citation>
    <scope>NUCLEOTIDE SEQUENCE [LARGE SCALE GENOMIC DNA]</scope>
    <source>
        <strain evidence="3">DSM 44232</strain>
    </source>
</reference>
<dbReference type="OrthoDB" id="4241903at2"/>
<gene>
    <name evidence="2" type="ORF">SAMN04488564_104314</name>
</gene>
<name>A0A1I6EEP2_9PSEU</name>
<protein>
    <submittedName>
        <fullName evidence="2">Uncharacterized protein</fullName>
    </submittedName>
</protein>
<proteinExistence type="predicted"/>
<evidence type="ECO:0000313" key="2">
    <source>
        <dbReference type="EMBL" id="SFR16165.1"/>
    </source>
</evidence>